<dbReference type="EMBL" id="VIGB01000003">
    <property type="protein sequence ID" value="TQF07357.1"/>
    <property type="molecule type" value="Genomic_DNA"/>
</dbReference>
<evidence type="ECO:0000313" key="3">
    <source>
        <dbReference type="Proteomes" id="UP000319103"/>
    </source>
</evidence>
<dbReference type="Proteomes" id="UP000319103">
    <property type="component" value="Unassembled WGS sequence"/>
</dbReference>
<protein>
    <submittedName>
        <fullName evidence="2">Uncharacterized protein</fullName>
    </submittedName>
</protein>
<name>A0A540WEN1_9ACTN</name>
<reference evidence="2 3" key="1">
    <citation type="submission" date="2019-06" db="EMBL/GenBank/DDBJ databases">
        <title>Description of Kitasatospora acidophila sp. nov. isolated from pine grove soil, and reclassification of Streptomyces novaecaesareae to Kitasatospora novaeceasareae comb. nov.</title>
        <authorList>
            <person name="Kim M.J."/>
        </authorList>
    </citation>
    <scope>NUCLEOTIDE SEQUENCE [LARGE SCALE GENOMIC DNA]</scope>
    <source>
        <strain evidence="2 3">MMS16-CNU292</strain>
    </source>
</reference>
<accession>A0A540WEN1</accession>
<dbReference type="OrthoDB" id="3855241at2"/>
<keyword evidence="3" id="KW-1185">Reference proteome</keyword>
<feature type="region of interest" description="Disordered" evidence="1">
    <location>
        <begin position="41"/>
        <end position="70"/>
    </location>
</feature>
<dbReference type="AlphaFoldDB" id="A0A540WEN1"/>
<proteinExistence type="predicted"/>
<evidence type="ECO:0000313" key="2">
    <source>
        <dbReference type="EMBL" id="TQF07357.1"/>
    </source>
</evidence>
<gene>
    <name evidence="2" type="ORF">E6W39_15270</name>
</gene>
<organism evidence="2 3">
    <name type="scientific">Kitasatospora acidiphila</name>
    <dbReference type="NCBI Taxonomy" id="2567942"/>
    <lineage>
        <taxon>Bacteria</taxon>
        <taxon>Bacillati</taxon>
        <taxon>Actinomycetota</taxon>
        <taxon>Actinomycetes</taxon>
        <taxon>Kitasatosporales</taxon>
        <taxon>Streptomycetaceae</taxon>
        <taxon>Kitasatospora</taxon>
    </lineage>
</organism>
<evidence type="ECO:0000256" key="1">
    <source>
        <dbReference type="SAM" id="MobiDB-lite"/>
    </source>
</evidence>
<feature type="region of interest" description="Disordered" evidence="1">
    <location>
        <begin position="1"/>
        <end position="22"/>
    </location>
</feature>
<sequence>MPAKSANPSTLGSRSTANPRRTTLASLEDFSQLPGARVVGEPVEYSTELPKSTANPRRTKLMTVPEQQQA</sequence>
<comment type="caution">
    <text evidence="2">The sequence shown here is derived from an EMBL/GenBank/DDBJ whole genome shotgun (WGS) entry which is preliminary data.</text>
</comment>